<evidence type="ECO:0000313" key="2">
    <source>
        <dbReference type="EMBL" id="CCL98548.1"/>
    </source>
</evidence>
<reference evidence="2 3" key="1">
    <citation type="journal article" date="2012" name="Appl. Environ. Microbiol.">
        <title>Short-read sequencing for genomic analysis of the brown rot fungus Fibroporia radiculosa.</title>
        <authorList>
            <person name="Tang J.D."/>
            <person name="Perkins A.D."/>
            <person name="Sonstegard T.S."/>
            <person name="Schroeder S.G."/>
            <person name="Burgess S.C."/>
            <person name="Diehl S.V."/>
        </authorList>
    </citation>
    <scope>NUCLEOTIDE SEQUENCE [LARGE SCALE GENOMIC DNA]</scope>
    <source>
        <strain evidence="2 3">TFFH 294</strain>
    </source>
</reference>
<dbReference type="OrthoDB" id="2124139at2759"/>
<dbReference type="HOGENOM" id="CLU_071378_1_0_1"/>
<dbReference type="Proteomes" id="UP000006352">
    <property type="component" value="Unassembled WGS sequence"/>
</dbReference>
<accession>J4G0E2</accession>
<organism evidence="2 3">
    <name type="scientific">Fibroporia radiculosa</name>
    <dbReference type="NCBI Taxonomy" id="599839"/>
    <lineage>
        <taxon>Eukaryota</taxon>
        <taxon>Fungi</taxon>
        <taxon>Dikarya</taxon>
        <taxon>Basidiomycota</taxon>
        <taxon>Agaricomycotina</taxon>
        <taxon>Agaricomycetes</taxon>
        <taxon>Polyporales</taxon>
        <taxon>Fibroporiaceae</taxon>
        <taxon>Fibroporia</taxon>
    </lineage>
</organism>
<keyword evidence="3" id="KW-1185">Reference proteome</keyword>
<name>J4G0E2_9APHY</name>
<dbReference type="AlphaFoldDB" id="J4G0E2"/>
<evidence type="ECO:0000256" key="1">
    <source>
        <dbReference type="SAM" id="MobiDB-lite"/>
    </source>
</evidence>
<feature type="compositionally biased region" description="Basic and acidic residues" evidence="1">
    <location>
        <begin position="101"/>
        <end position="113"/>
    </location>
</feature>
<evidence type="ECO:0000313" key="3">
    <source>
        <dbReference type="Proteomes" id="UP000006352"/>
    </source>
</evidence>
<feature type="compositionally biased region" description="Polar residues" evidence="1">
    <location>
        <begin position="115"/>
        <end position="125"/>
    </location>
</feature>
<protein>
    <recommendedName>
        <fullName evidence="4">HNH nuclease domain-containing protein</fullName>
    </recommendedName>
</protein>
<dbReference type="EMBL" id="HE796889">
    <property type="protein sequence ID" value="CCL98548.1"/>
    <property type="molecule type" value="Genomic_DNA"/>
</dbReference>
<dbReference type="RefSeq" id="XP_012177831.1">
    <property type="nucleotide sequence ID" value="XM_012322441.1"/>
</dbReference>
<sequence>MCSNHRLAFDAYKFFIRFYPDTRKFVFVNFSDSSNYQQFHGKAIALDIRDRHAPFPSLFLIHEMRVRGFYPFQPTAPAVPNDIAWQDWVTSEGVFDNDTGTFKRDRPLDDVSRQPRLSFQPTMTSADDAPSGSGGCTLALNADVVSDILSATHAMPSWRACQMDGTSWSGTAEENIQQYVSTITPVGRTGSGALNHS</sequence>
<gene>
    <name evidence="2" type="ORF">FIBRA_00548</name>
</gene>
<evidence type="ECO:0008006" key="4">
    <source>
        <dbReference type="Google" id="ProtNLM"/>
    </source>
</evidence>
<dbReference type="GeneID" id="24093459"/>
<proteinExistence type="predicted"/>
<feature type="region of interest" description="Disordered" evidence="1">
    <location>
        <begin position="100"/>
        <end position="132"/>
    </location>
</feature>
<dbReference type="InParanoid" id="J4G0E2"/>